<evidence type="ECO:0000256" key="1">
    <source>
        <dbReference type="SAM" id="MobiDB-lite"/>
    </source>
</evidence>
<reference evidence="2 3" key="1">
    <citation type="submission" date="2021-02" db="EMBL/GenBank/DDBJ databases">
        <title>Streptomyces spirodelae sp. nov., isolated from duckweed.</title>
        <authorList>
            <person name="Saimee Y."/>
            <person name="Duangmal K."/>
        </authorList>
    </citation>
    <scope>NUCLEOTIDE SEQUENCE [LARGE SCALE GENOMIC DNA]</scope>
    <source>
        <strain evidence="2 3">DW4-2</strain>
    </source>
</reference>
<proteinExistence type="predicted"/>
<feature type="compositionally biased region" description="Low complexity" evidence="1">
    <location>
        <begin position="7"/>
        <end position="20"/>
    </location>
</feature>
<protein>
    <submittedName>
        <fullName evidence="2">Acyl-CoA carboxylase subunit epsilon</fullName>
    </submittedName>
</protein>
<sequence length="89" mass="8962">MTTESIGTGPADAAGAAAPGEQPIRVVRGNPTPEELAAALAVVRVRASAASAGEPPRETPSAWSDPARTVPGPLPAPGPGAWRRTFWPG</sequence>
<name>A0ABS3X3R9_9ACTN</name>
<evidence type="ECO:0000313" key="2">
    <source>
        <dbReference type="EMBL" id="MBO8189961.1"/>
    </source>
</evidence>
<evidence type="ECO:0000313" key="3">
    <source>
        <dbReference type="Proteomes" id="UP001518976"/>
    </source>
</evidence>
<comment type="caution">
    <text evidence="2">The sequence shown here is derived from an EMBL/GenBank/DDBJ whole genome shotgun (WGS) entry which is preliminary data.</text>
</comment>
<dbReference type="Proteomes" id="UP001518976">
    <property type="component" value="Unassembled WGS sequence"/>
</dbReference>
<feature type="region of interest" description="Disordered" evidence="1">
    <location>
        <begin position="1"/>
        <end position="24"/>
    </location>
</feature>
<feature type="region of interest" description="Disordered" evidence="1">
    <location>
        <begin position="48"/>
        <end position="89"/>
    </location>
</feature>
<keyword evidence="3" id="KW-1185">Reference proteome</keyword>
<accession>A0ABS3X3R9</accession>
<gene>
    <name evidence="2" type="ORF">JW592_31605</name>
</gene>
<dbReference type="InterPro" id="IPR032716">
    <property type="entry name" value="ACC_epsilon"/>
</dbReference>
<dbReference type="Pfam" id="PF13822">
    <property type="entry name" value="ACC_epsilon"/>
    <property type="match status" value="1"/>
</dbReference>
<organism evidence="2 3">
    <name type="scientific">Streptomyces spirodelae</name>
    <dbReference type="NCBI Taxonomy" id="2812904"/>
    <lineage>
        <taxon>Bacteria</taxon>
        <taxon>Bacillati</taxon>
        <taxon>Actinomycetota</taxon>
        <taxon>Actinomycetes</taxon>
        <taxon>Kitasatosporales</taxon>
        <taxon>Streptomycetaceae</taxon>
        <taxon>Streptomyces</taxon>
    </lineage>
</organism>
<dbReference type="EMBL" id="JAFFZN010000048">
    <property type="protein sequence ID" value="MBO8189961.1"/>
    <property type="molecule type" value="Genomic_DNA"/>
</dbReference>